<organism evidence="2 3">
    <name type="scientific">Calothrix parasitica NIES-267</name>
    <dbReference type="NCBI Taxonomy" id="1973488"/>
    <lineage>
        <taxon>Bacteria</taxon>
        <taxon>Bacillati</taxon>
        <taxon>Cyanobacteriota</taxon>
        <taxon>Cyanophyceae</taxon>
        <taxon>Nostocales</taxon>
        <taxon>Calotrichaceae</taxon>
        <taxon>Calothrix</taxon>
    </lineage>
</organism>
<evidence type="ECO:0000313" key="3">
    <source>
        <dbReference type="Proteomes" id="UP000218418"/>
    </source>
</evidence>
<sequence length="161" mass="18227">MRVPVINFDGKPLMPTKPSRARRWIKEGKAVDKWSKLNLFYVQLLKPDSGNKTQDVVVGIDPGKQFSGIAVLSQKDTTKGGKRRKYGGTVTQHGYRKGDYVEAIKADKTYRGWVSGDTKTQVSISDANWKRLGQFRVSKVKLLQRSRGLIVTFQKYKVHGE</sequence>
<dbReference type="Proteomes" id="UP000218418">
    <property type="component" value="Chromosome"/>
</dbReference>
<reference evidence="2 3" key="1">
    <citation type="submission" date="2017-06" db="EMBL/GenBank/DDBJ databases">
        <title>Genome sequencing of cyanobaciteial culture collection at National Institute for Environmental Studies (NIES).</title>
        <authorList>
            <person name="Hirose Y."/>
            <person name="Shimura Y."/>
            <person name="Fujisawa T."/>
            <person name="Nakamura Y."/>
            <person name="Kawachi M."/>
        </authorList>
    </citation>
    <scope>NUCLEOTIDE SEQUENCE [LARGE SCALE GENOMIC DNA]</scope>
    <source>
        <strain evidence="2 3">NIES-267</strain>
    </source>
</reference>
<dbReference type="OrthoDB" id="518162at2"/>
<gene>
    <name evidence="2" type="ORF">NIES267_47200</name>
</gene>
<evidence type="ECO:0000259" key="1">
    <source>
        <dbReference type="Pfam" id="PF14239"/>
    </source>
</evidence>
<protein>
    <recommendedName>
        <fullName evidence="1">RRXRR domain-containing protein</fullName>
    </recommendedName>
</protein>
<evidence type="ECO:0000313" key="2">
    <source>
        <dbReference type="EMBL" id="BAY85221.1"/>
    </source>
</evidence>
<dbReference type="AlphaFoldDB" id="A0A1Z4LVQ7"/>
<name>A0A1Z4LVQ7_9CYAN</name>
<keyword evidence="3" id="KW-1185">Reference proteome</keyword>
<accession>A0A1Z4LVQ7</accession>
<dbReference type="EMBL" id="AP018227">
    <property type="protein sequence ID" value="BAY85221.1"/>
    <property type="molecule type" value="Genomic_DNA"/>
</dbReference>
<dbReference type="InterPro" id="IPR025938">
    <property type="entry name" value="RRXRR_dom"/>
</dbReference>
<proteinExistence type="predicted"/>
<dbReference type="Pfam" id="PF14239">
    <property type="entry name" value="RRXRR"/>
    <property type="match status" value="1"/>
</dbReference>
<feature type="domain" description="RRXRR" evidence="1">
    <location>
        <begin position="3"/>
        <end position="79"/>
    </location>
</feature>